<evidence type="ECO:0000256" key="3">
    <source>
        <dbReference type="ARBA" id="ARBA00022471"/>
    </source>
</evidence>
<gene>
    <name evidence="7" type="ORF">CARUB_v10006221mg</name>
</gene>
<dbReference type="EMBL" id="KB870811">
    <property type="protein sequence ID" value="EOA17820.1"/>
    <property type="molecule type" value="Genomic_DNA"/>
</dbReference>
<dbReference type="PANTHER" id="PTHR31232:SF43">
    <property type="entry name" value="S-PROTEIN HOMOLOG 29-RELATED"/>
    <property type="match status" value="1"/>
</dbReference>
<dbReference type="GO" id="GO:0060320">
    <property type="term" value="P:rejection of self pollen"/>
    <property type="evidence" value="ECO:0007669"/>
    <property type="project" value="UniProtKB-KW"/>
</dbReference>
<feature type="signal peptide" evidence="6">
    <location>
        <begin position="1"/>
        <end position="24"/>
    </location>
</feature>
<dbReference type="GO" id="GO:0005576">
    <property type="term" value="C:extracellular region"/>
    <property type="evidence" value="ECO:0007669"/>
    <property type="project" value="UniProtKB-SubCell"/>
</dbReference>
<evidence type="ECO:0000256" key="5">
    <source>
        <dbReference type="ARBA" id="ARBA00022729"/>
    </source>
</evidence>
<dbReference type="Pfam" id="PF05938">
    <property type="entry name" value="Self-incomp_S1"/>
    <property type="match status" value="1"/>
</dbReference>
<name>R0GZR8_9BRAS</name>
<dbReference type="PROSITE" id="PS51257">
    <property type="entry name" value="PROKAR_LIPOPROTEIN"/>
    <property type="match status" value="1"/>
</dbReference>
<accession>R0GZR8</accession>
<sequence length="135" mass="15962">MKSPSKKFVVFSIIFCYLISSCHGFTLFPKTVVTVTNNIIPQTPLTISCKSRDDDLGEHVLLFGEGFQWKFRPAWFRQTFFTCKFVWNNQTKWFDTYRPDREKGNCLRCYWSIKADGPCISGYFDKHSNRCFPWN</sequence>
<evidence type="ECO:0000313" key="7">
    <source>
        <dbReference type="EMBL" id="EOA17820.1"/>
    </source>
</evidence>
<proteinExistence type="inferred from homology"/>
<dbReference type="InterPro" id="IPR010264">
    <property type="entry name" value="Self-incomp_S1"/>
</dbReference>
<keyword evidence="5 6" id="KW-0732">Signal</keyword>
<evidence type="ECO:0000256" key="1">
    <source>
        <dbReference type="ARBA" id="ARBA00004613"/>
    </source>
</evidence>
<comment type="similarity">
    <text evidence="2 6">Belongs to the plant self-incompatibility (S1) protein family.</text>
</comment>
<reference evidence="8" key="1">
    <citation type="journal article" date="2013" name="Nat. Genet.">
        <title>The Capsella rubella genome and the genomic consequences of rapid mating system evolution.</title>
        <authorList>
            <person name="Slotte T."/>
            <person name="Hazzouri K.M."/>
            <person name="Agren J.A."/>
            <person name="Koenig D."/>
            <person name="Maumus F."/>
            <person name="Guo Y.L."/>
            <person name="Steige K."/>
            <person name="Platts A.E."/>
            <person name="Escobar J.S."/>
            <person name="Newman L.K."/>
            <person name="Wang W."/>
            <person name="Mandakova T."/>
            <person name="Vello E."/>
            <person name="Smith L.M."/>
            <person name="Henz S.R."/>
            <person name="Steffen J."/>
            <person name="Takuno S."/>
            <person name="Brandvain Y."/>
            <person name="Coop G."/>
            <person name="Andolfatto P."/>
            <person name="Hu T.T."/>
            <person name="Blanchette M."/>
            <person name="Clark R.M."/>
            <person name="Quesneville H."/>
            <person name="Nordborg M."/>
            <person name="Gaut B.S."/>
            <person name="Lysak M.A."/>
            <person name="Jenkins J."/>
            <person name="Grimwood J."/>
            <person name="Chapman J."/>
            <person name="Prochnik S."/>
            <person name="Shu S."/>
            <person name="Rokhsar D."/>
            <person name="Schmutz J."/>
            <person name="Weigel D."/>
            <person name="Wright S.I."/>
        </authorList>
    </citation>
    <scope>NUCLEOTIDE SEQUENCE [LARGE SCALE GENOMIC DNA]</scope>
    <source>
        <strain evidence="8">cv. Monte Gargano</strain>
    </source>
</reference>
<keyword evidence="3 6" id="KW-0713">Self-incompatibility</keyword>
<evidence type="ECO:0000313" key="8">
    <source>
        <dbReference type="Proteomes" id="UP000029121"/>
    </source>
</evidence>
<keyword evidence="8" id="KW-1185">Reference proteome</keyword>
<dbReference type="Proteomes" id="UP000029121">
    <property type="component" value="Unassembled WGS sequence"/>
</dbReference>
<dbReference type="AlphaFoldDB" id="R0GZR8"/>
<organism evidence="7 8">
    <name type="scientific">Capsella rubella</name>
    <dbReference type="NCBI Taxonomy" id="81985"/>
    <lineage>
        <taxon>Eukaryota</taxon>
        <taxon>Viridiplantae</taxon>
        <taxon>Streptophyta</taxon>
        <taxon>Embryophyta</taxon>
        <taxon>Tracheophyta</taxon>
        <taxon>Spermatophyta</taxon>
        <taxon>Magnoliopsida</taxon>
        <taxon>eudicotyledons</taxon>
        <taxon>Gunneridae</taxon>
        <taxon>Pentapetalae</taxon>
        <taxon>rosids</taxon>
        <taxon>malvids</taxon>
        <taxon>Brassicales</taxon>
        <taxon>Brassicaceae</taxon>
        <taxon>Camelineae</taxon>
        <taxon>Capsella</taxon>
    </lineage>
</organism>
<evidence type="ECO:0000256" key="6">
    <source>
        <dbReference type="RuleBase" id="RU367044"/>
    </source>
</evidence>
<evidence type="ECO:0000256" key="4">
    <source>
        <dbReference type="ARBA" id="ARBA00022525"/>
    </source>
</evidence>
<protein>
    <recommendedName>
        <fullName evidence="6">S-protein homolog</fullName>
    </recommendedName>
</protein>
<feature type="chain" id="PRO_5025098290" description="S-protein homolog" evidence="6">
    <location>
        <begin position="25"/>
        <end position="135"/>
    </location>
</feature>
<dbReference type="PANTHER" id="PTHR31232">
    <property type="match status" value="1"/>
</dbReference>
<keyword evidence="4 6" id="KW-0964">Secreted</keyword>
<evidence type="ECO:0000256" key="2">
    <source>
        <dbReference type="ARBA" id="ARBA00005581"/>
    </source>
</evidence>
<comment type="subcellular location">
    <subcellularLocation>
        <location evidence="1 6">Secreted</location>
    </subcellularLocation>
</comment>